<sequence>MNYRFWQRVMILSLLASGLTPFMAQAETGENQEKIQQLETGEIDTADAAWWGFDENDATDALQAAIHSGARHVIVPDMGAPWIVRETIHLASNQTVTFEDGVVVEAMAGKFHGRYDFLFAAVETENLKLIGHGATFRMRKQDYQSDAYERSSWRHGIGLYSTRDIVIEGVTVESSGGDGIYLGISGWHGTPSTEDRPLYSQNIVIREVTCRDNHRQGISVISVRGLLIEDTILENTRGTPPQAGIDFEPFRDDQVLQDVVMRNCLTRNNAGGGYMIWLPYMTEPVSIRLENCRSEGDREGLRVRTDSAAQRHLAGVIEVVDCVFENSRARGIAIEKSASQPTVHLVNTQVINPALDHEDRRPIMFHSSAGATDPVGGVTFENLLLNDPLNRTPIGYTDFAGGLPLEDITGTLHLTADERKQTVELTQELIDEWTGTGEWVDVPRLSLDDLDLHPVEESEGWTEAEALDGARIRGRQSQFVVYAREGETVVLGLDHARLGGGQAPPLQLQVLDPTDDVVSEAEVPIDTQIQLEFVANTTGIYRVQPDRVRHTLALTHSSHLANLALGDDRLNLKRPEGEFYLWIPRGTAEFTVEVSGEGSREAVKATLINPEGKEIYHADDAVAVQQFAVEYPGPAPSRGEAWVLRLERPSTSSLHFGDVHIDIRGVPPVLAPSRETLLHPRD</sequence>
<dbReference type="Proteomes" id="UP001575105">
    <property type="component" value="Unassembled WGS sequence"/>
</dbReference>
<dbReference type="SMART" id="SM00710">
    <property type="entry name" value="PbH1"/>
    <property type="match status" value="6"/>
</dbReference>
<evidence type="ECO:0000313" key="4">
    <source>
        <dbReference type="Proteomes" id="UP001575105"/>
    </source>
</evidence>
<dbReference type="Gene3D" id="2.160.20.10">
    <property type="entry name" value="Single-stranded right-handed beta-helix, Pectin lyase-like"/>
    <property type="match status" value="1"/>
</dbReference>
<name>A0ABV4U054_9BACT</name>
<feature type="signal peptide" evidence="1">
    <location>
        <begin position="1"/>
        <end position="26"/>
    </location>
</feature>
<proteinExistence type="predicted"/>
<dbReference type="RefSeq" id="WP_425343899.1">
    <property type="nucleotide sequence ID" value="NZ_JBGUBD010000001.1"/>
</dbReference>
<dbReference type="InterPro" id="IPR011050">
    <property type="entry name" value="Pectin_lyase_fold/virulence"/>
</dbReference>
<dbReference type="InterPro" id="IPR039448">
    <property type="entry name" value="Beta_helix"/>
</dbReference>
<dbReference type="Pfam" id="PF13229">
    <property type="entry name" value="Beta_helix"/>
    <property type="match status" value="1"/>
</dbReference>
<reference evidence="3 4" key="1">
    <citation type="submission" date="2024-08" db="EMBL/GenBank/DDBJ databases">
        <title>Whole-genome sequencing of halo(alkali)philic microorganisms from hypersaline lakes.</title>
        <authorList>
            <person name="Sorokin D.Y."/>
            <person name="Merkel A.Y."/>
            <person name="Messina E."/>
            <person name="Yakimov M."/>
        </authorList>
    </citation>
    <scope>NUCLEOTIDE SEQUENCE [LARGE SCALE GENOMIC DNA]</scope>
    <source>
        <strain evidence="3 4">AB-hyl4</strain>
    </source>
</reference>
<feature type="chain" id="PRO_5045218303" evidence="1">
    <location>
        <begin position="27"/>
        <end position="682"/>
    </location>
</feature>
<keyword evidence="1" id="KW-0732">Signal</keyword>
<protein>
    <submittedName>
        <fullName evidence="3">Right-handed parallel beta-helix repeat-containing protein</fullName>
    </submittedName>
</protein>
<dbReference type="SUPFAM" id="SSF51126">
    <property type="entry name" value="Pectin lyase-like"/>
    <property type="match status" value="1"/>
</dbReference>
<accession>A0ABV4U054</accession>
<evidence type="ECO:0000259" key="2">
    <source>
        <dbReference type="Pfam" id="PF13229"/>
    </source>
</evidence>
<feature type="domain" description="Right handed beta helix" evidence="2">
    <location>
        <begin position="200"/>
        <end position="352"/>
    </location>
</feature>
<evidence type="ECO:0000256" key="1">
    <source>
        <dbReference type="SAM" id="SignalP"/>
    </source>
</evidence>
<keyword evidence="4" id="KW-1185">Reference proteome</keyword>
<organism evidence="3 4">
    <name type="scientific">Natronomicrosphaera hydrolytica</name>
    <dbReference type="NCBI Taxonomy" id="3242702"/>
    <lineage>
        <taxon>Bacteria</taxon>
        <taxon>Pseudomonadati</taxon>
        <taxon>Planctomycetota</taxon>
        <taxon>Phycisphaerae</taxon>
        <taxon>Phycisphaerales</taxon>
        <taxon>Phycisphaeraceae</taxon>
        <taxon>Natronomicrosphaera</taxon>
    </lineage>
</organism>
<evidence type="ECO:0000313" key="3">
    <source>
        <dbReference type="EMBL" id="MFA9476974.1"/>
    </source>
</evidence>
<dbReference type="InterPro" id="IPR006626">
    <property type="entry name" value="PbH1"/>
</dbReference>
<dbReference type="InterPro" id="IPR012334">
    <property type="entry name" value="Pectin_lyas_fold"/>
</dbReference>
<dbReference type="EMBL" id="JBGUBD010000001">
    <property type="protein sequence ID" value="MFA9476974.1"/>
    <property type="molecule type" value="Genomic_DNA"/>
</dbReference>
<gene>
    <name evidence="3" type="ORF">ACERK3_01580</name>
</gene>
<comment type="caution">
    <text evidence="3">The sequence shown here is derived from an EMBL/GenBank/DDBJ whole genome shotgun (WGS) entry which is preliminary data.</text>
</comment>